<evidence type="ECO:0000313" key="3">
    <source>
        <dbReference type="Proteomes" id="UP001499882"/>
    </source>
</evidence>
<evidence type="ECO:0000313" key="2">
    <source>
        <dbReference type="EMBL" id="GAA4754867.1"/>
    </source>
</evidence>
<feature type="transmembrane region" description="Helical" evidence="1">
    <location>
        <begin position="120"/>
        <end position="136"/>
    </location>
</feature>
<evidence type="ECO:0000256" key="1">
    <source>
        <dbReference type="SAM" id="Phobius"/>
    </source>
</evidence>
<protein>
    <submittedName>
        <fullName evidence="2">M50 family metallopeptidase</fullName>
    </submittedName>
</protein>
<keyword evidence="1" id="KW-0472">Membrane</keyword>
<dbReference type="EMBL" id="BAABKN010000030">
    <property type="protein sequence ID" value="GAA4754867.1"/>
    <property type="molecule type" value="Genomic_DNA"/>
</dbReference>
<name>A0ABP8ZF44_9ACTN</name>
<reference evidence="3" key="1">
    <citation type="journal article" date="2019" name="Int. J. Syst. Evol. Microbiol.">
        <title>The Global Catalogue of Microorganisms (GCM) 10K type strain sequencing project: providing services to taxonomists for standard genome sequencing and annotation.</title>
        <authorList>
            <consortium name="The Broad Institute Genomics Platform"/>
            <consortium name="The Broad Institute Genome Sequencing Center for Infectious Disease"/>
            <person name="Wu L."/>
            <person name="Ma J."/>
        </authorList>
    </citation>
    <scope>NUCLEOTIDE SEQUENCE [LARGE SCALE GENOMIC DNA]</scope>
    <source>
        <strain evidence="3">JCM 18532</strain>
    </source>
</reference>
<gene>
    <name evidence="2" type="ORF">GCM10023350_45380</name>
</gene>
<dbReference type="Proteomes" id="UP001499882">
    <property type="component" value="Unassembled WGS sequence"/>
</dbReference>
<accession>A0ABP8ZF44</accession>
<dbReference type="RefSeq" id="WP_345529362.1">
    <property type="nucleotide sequence ID" value="NZ_BAABKN010000030.1"/>
</dbReference>
<feature type="transmembrane region" description="Helical" evidence="1">
    <location>
        <begin position="94"/>
        <end position="114"/>
    </location>
</feature>
<organism evidence="2 3">
    <name type="scientific">Nocardioides endophyticus</name>
    <dbReference type="NCBI Taxonomy" id="1353775"/>
    <lineage>
        <taxon>Bacteria</taxon>
        <taxon>Bacillati</taxon>
        <taxon>Actinomycetota</taxon>
        <taxon>Actinomycetes</taxon>
        <taxon>Propionibacteriales</taxon>
        <taxon>Nocardioidaceae</taxon>
        <taxon>Nocardioides</taxon>
    </lineage>
</organism>
<comment type="caution">
    <text evidence="2">The sequence shown here is derived from an EMBL/GenBank/DDBJ whole genome shotgun (WGS) entry which is preliminary data.</text>
</comment>
<proteinExistence type="predicted"/>
<feature type="transmembrane region" description="Helical" evidence="1">
    <location>
        <begin position="214"/>
        <end position="236"/>
    </location>
</feature>
<dbReference type="InterPro" id="IPR049500">
    <property type="entry name" value="Peptidase_M50B-like"/>
</dbReference>
<keyword evidence="3" id="KW-1185">Reference proteome</keyword>
<dbReference type="Pfam" id="PF13398">
    <property type="entry name" value="Peptidase_M50B"/>
    <property type="match status" value="1"/>
</dbReference>
<feature type="transmembrane region" description="Helical" evidence="1">
    <location>
        <begin position="25"/>
        <end position="45"/>
    </location>
</feature>
<sequence length="239" mass="25093">MSVSDVLSSIWGDVSGTQQPLSERGVMLTAAVGALLVAVPVVWGVSRHVVTIAHEGAHGLAALMTGRSLQGIRLHSDTSGLTVSRGKPRGPGMVATAFAGYPGPALVGLGAAFLLGRQHALAVLWLVVLLLALLLLQIRNFFGLYVVAVAGIAVVAVSWWGSGQLQSAAAYVGTWFLLLAAPRPVVELQLQRRRGRARTSDADLLARLTRVPGLIWVIVFLAVTLGCLVVGGRWLLTAT</sequence>
<feature type="transmembrane region" description="Helical" evidence="1">
    <location>
        <begin position="143"/>
        <end position="162"/>
    </location>
</feature>
<keyword evidence="1" id="KW-0812">Transmembrane</keyword>
<keyword evidence="1" id="KW-1133">Transmembrane helix</keyword>